<dbReference type="AlphaFoldDB" id="A0AAD6PW18"/>
<proteinExistence type="predicted"/>
<evidence type="ECO:0000313" key="1">
    <source>
        <dbReference type="EMBL" id="KAJ6969681.1"/>
    </source>
</evidence>
<name>A0AAD6PW18_9ROSI</name>
<dbReference type="EMBL" id="JAQIZT010000015">
    <property type="protein sequence ID" value="KAJ6969681.1"/>
    <property type="molecule type" value="Genomic_DNA"/>
</dbReference>
<accession>A0AAD6PW18</accession>
<sequence length="74" mass="8381">MTIGVDEEPSKEVLKRIREIPAVEEFVFLKLAAQDSQSSGFGRQSSIKEIMLDDDDRGQDCHEGPQLQLFIIVF</sequence>
<dbReference type="Proteomes" id="UP001164929">
    <property type="component" value="Chromosome 15"/>
</dbReference>
<protein>
    <submittedName>
        <fullName evidence="1">Uncharacterized protein</fullName>
    </submittedName>
</protein>
<evidence type="ECO:0000313" key="2">
    <source>
        <dbReference type="Proteomes" id="UP001164929"/>
    </source>
</evidence>
<gene>
    <name evidence="1" type="ORF">NC653_034268</name>
</gene>
<reference evidence="1" key="1">
    <citation type="journal article" date="2023" name="Mol. Ecol. Resour.">
        <title>Chromosome-level genome assembly of a triploid poplar Populus alba 'Berolinensis'.</title>
        <authorList>
            <person name="Chen S."/>
            <person name="Yu Y."/>
            <person name="Wang X."/>
            <person name="Wang S."/>
            <person name="Zhang T."/>
            <person name="Zhou Y."/>
            <person name="He R."/>
            <person name="Meng N."/>
            <person name="Wang Y."/>
            <person name="Liu W."/>
            <person name="Liu Z."/>
            <person name="Liu J."/>
            <person name="Guo Q."/>
            <person name="Huang H."/>
            <person name="Sederoff R.R."/>
            <person name="Wang G."/>
            <person name="Qu G."/>
            <person name="Chen S."/>
        </authorList>
    </citation>
    <scope>NUCLEOTIDE SEQUENCE</scope>
    <source>
        <strain evidence="1">SC-2020</strain>
    </source>
</reference>
<comment type="caution">
    <text evidence="1">The sequence shown here is derived from an EMBL/GenBank/DDBJ whole genome shotgun (WGS) entry which is preliminary data.</text>
</comment>
<keyword evidence="2" id="KW-1185">Reference proteome</keyword>
<organism evidence="1 2">
    <name type="scientific">Populus alba x Populus x berolinensis</name>
    <dbReference type="NCBI Taxonomy" id="444605"/>
    <lineage>
        <taxon>Eukaryota</taxon>
        <taxon>Viridiplantae</taxon>
        <taxon>Streptophyta</taxon>
        <taxon>Embryophyta</taxon>
        <taxon>Tracheophyta</taxon>
        <taxon>Spermatophyta</taxon>
        <taxon>Magnoliopsida</taxon>
        <taxon>eudicotyledons</taxon>
        <taxon>Gunneridae</taxon>
        <taxon>Pentapetalae</taxon>
        <taxon>rosids</taxon>
        <taxon>fabids</taxon>
        <taxon>Malpighiales</taxon>
        <taxon>Salicaceae</taxon>
        <taxon>Saliceae</taxon>
        <taxon>Populus</taxon>
    </lineage>
</organism>